<protein>
    <submittedName>
        <fullName evidence="1">Uncharacterized protein</fullName>
    </submittedName>
</protein>
<dbReference type="RefSeq" id="WP_099118162.1">
    <property type="nucleotide sequence ID" value="NZ_NJAK01000001.1"/>
</dbReference>
<dbReference type="InterPro" id="IPR045617">
    <property type="entry name" value="DUF6445"/>
</dbReference>
<name>A0A2D0KIT3_9GAMM</name>
<evidence type="ECO:0000313" key="1">
    <source>
        <dbReference type="EMBL" id="PHM63326.1"/>
    </source>
</evidence>
<evidence type="ECO:0000313" key="2">
    <source>
        <dbReference type="Proteomes" id="UP000222168"/>
    </source>
</evidence>
<reference evidence="1 2" key="1">
    <citation type="journal article" date="2017" name="Nat. Microbiol.">
        <title>Natural product diversity associated with the nematode symbionts Photorhabdus and Xenorhabdus.</title>
        <authorList>
            <person name="Tobias N.J."/>
            <person name="Wolff H."/>
            <person name="Djahanschiri B."/>
            <person name="Grundmann F."/>
            <person name="Kronenwerth M."/>
            <person name="Shi Y.M."/>
            <person name="Simonyi S."/>
            <person name="Grun P."/>
            <person name="Shapiro-Ilan D."/>
            <person name="Pidot S.J."/>
            <person name="Stinear T.P."/>
            <person name="Ebersberger I."/>
            <person name="Bode H.B."/>
        </authorList>
    </citation>
    <scope>NUCLEOTIDE SEQUENCE [LARGE SCALE GENOMIC DNA]</scope>
    <source>
        <strain evidence="1 2">DSM 22670</strain>
    </source>
</reference>
<accession>A0A2D0KIT3</accession>
<gene>
    <name evidence="1" type="ORF">Xish_02567</name>
</gene>
<comment type="caution">
    <text evidence="1">The sequence shown here is derived from an EMBL/GenBank/DDBJ whole genome shotgun (WGS) entry which is preliminary data.</text>
</comment>
<dbReference type="EMBL" id="NJAK01000001">
    <property type="protein sequence ID" value="PHM63326.1"/>
    <property type="molecule type" value="Genomic_DNA"/>
</dbReference>
<keyword evidence="2" id="KW-1185">Reference proteome</keyword>
<proteinExistence type="predicted"/>
<dbReference type="AlphaFoldDB" id="A0A2D0KIT3"/>
<sequence>MLKSQSIIVIDDFYHNPIEIRKHALTLDYKQKNGATYPGMEATSERNWEIVRNTLMSYINEDVSAPCPKSDGFAQGKFRIAVANDNKKRLDNVHVDQQKYSGIIYLTPNVLCQGGVAFYKHKKTGEVFFNKTVIQSKGFPTVGDDFHKRVLSYFKDDNNWDKIGEIPMRFNRAVIIMARVFHGSTGIFGDSMETGRLTQHFEFYTYDK</sequence>
<dbReference type="Pfam" id="PF20043">
    <property type="entry name" value="DUF6445"/>
    <property type="match status" value="1"/>
</dbReference>
<organism evidence="1 2">
    <name type="scientific">Xenorhabdus ishibashii</name>
    <dbReference type="NCBI Taxonomy" id="1034471"/>
    <lineage>
        <taxon>Bacteria</taxon>
        <taxon>Pseudomonadati</taxon>
        <taxon>Pseudomonadota</taxon>
        <taxon>Gammaproteobacteria</taxon>
        <taxon>Enterobacterales</taxon>
        <taxon>Morganellaceae</taxon>
        <taxon>Xenorhabdus</taxon>
    </lineage>
</organism>
<dbReference type="Proteomes" id="UP000222168">
    <property type="component" value="Unassembled WGS sequence"/>
</dbReference>
<dbReference type="OrthoDB" id="4048724at2"/>